<feature type="transmembrane region" description="Helical" evidence="1">
    <location>
        <begin position="61"/>
        <end position="80"/>
    </location>
</feature>
<feature type="transmembrane region" description="Helical" evidence="1">
    <location>
        <begin position="162"/>
        <end position="181"/>
    </location>
</feature>
<protein>
    <submittedName>
        <fullName evidence="3">Acyltransferase</fullName>
    </submittedName>
</protein>
<keyword evidence="1" id="KW-1133">Transmembrane helix</keyword>
<gene>
    <name evidence="3" type="ORF">GCM10009304_13020</name>
</gene>
<feature type="transmembrane region" description="Helical" evidence="1">
    <location>
        <begin position="139"/>
        <end position="156"/>
    </location>
</feature>
<dbReference type="Pfam" id="PF01757">
    <property type="entry name" value="Acyl_transf_3"/>
    <property type="match status" value="1"/>
</dbReference>
<feature type="transmembrane region" description="Helical" evidence="1">
    <location>
        <begin position="190"/>
        <end position="207"/>
    </location>
</feature>
<feature type="transmembrane region" description="Helical" evidence="1">
    <location>
        <begin position="248"/>
        <end position="264"/>
    </location>
</feature>
<dbReference type="Proteomes" id="UP000635983">
    <property type="component" value="Unassembled WGS sequence"/>
</dbReference>
<dbReference type="GO" id="GO:0000271">
    <property type="term" value="P:polysaccharide biosynthetic process"/>
    <property type="evidence" value="ECO:0007669"/>
    <property type="project" value="TreeGrafter"/>
</dbReference>
<evidence type="ECO:0000313" key="4">
    <source>
        <dbReference type="Proteomes" id="UP000635983"/>
    </source>
</evidence>
<reference evidence="3" key="2">
    <citation type="submission" date="2020-09" db="EMBL/GenBank/DDBJ databases">
        <authorList>
            <person name="Sun Q."/>
            <person name="Ohkuma M."/>
        </authorList>
    </citation>
    <scope>NUCLEOTIDE SEQUENCE</scope>
    <source>
        <strain evidence="3">JCM 30078</strain>
    </source>
</reference>
<evidence type="ECO:0000259" key="2">
    <source>
        <dbReference type="Pfam" id="PF01757"/>
    </source>
</evidence>
<accession>A0A917PRB7</accession>
<feature type="transmembrane region" description="Helical" evidence="1">
    <location>
        <begin position="113"/>
        <end position="132"/>
    </location>
</feature>
<reference evidence="3" key="1">
    <citation type="journal article" date="2014" name="Int. J. Syst. Evol. Microbiol.">
        <title>Complete genome sequence of Corynebacterium casei LMG S-19264T (=DSM 44701T), isolated from a smear-ripened cheese.</title>
        <authorList>
            <consortium name="US DOE Joint Genome Institute (JGI-PGF)"/>
            <person name="Walter F."/>
            <person name="Albersmeier A."/>
            <person name="Kalinowski J."/>
            <person name="Ruckert C."/>
        </authorList>
    </citation>
    <scope>NUCLEOTIDE SEQUENCE</scope>
    <source>
        <strain evidence="3">JCM 30078</strain>
    </source>
</reference>
<dbReference type="EMBL" id="BMPO01000003">
    <property type="protein sequence ID" value="GGJ88819.1"/>
    <property type="molecule type" value="Genomic_DNA"/>
</dbReference>
<feature type="domain" description="Acyltransferase 3" evidence="2">
    <location>
        <begin position="19"/>
        <end position="278"/>
    </location>
</feature>
<dbReference type="InterPro" id="IPR002656">
    <property type="entry name" value="Acyl_transf_3_dom"/>
</dbReference>
<dbReference type="GO" id="GO:0016747">
    <property type="term" value="F:acyltransferase activity, transferring groups other than amino-acyl groups"/>
    <property type="evidence" value="ECO:0007669"/>
    <property type="project" value="InterPro"/>
</dbReference>
<name>A0A917PRB7_9PSED</name>
<keyword evidence="3" id="KW-0012">Acyltransferase</keyword>
<dbReference type="GO" id="GO:0016020">
    <property type="term" value="C:membrane"/>
    <property type="evidence" value="ECO:0007669"/>
    <property type="project" value="TreeGrafter"/>
</dbReference>
<evidence type="ECO:0000313" key="3">
    <source>
        <dbReference type="EMBL" id="GGJ88819.1"/>
    </source>
</evidence>
<feature type="transmembrane region" description="Helical" evidence="1">
    <location>
        <begin position="213"/>
        <end position="236"/>
    </location>
</feature>
<keyword evidence="1" id="KW-0812">Transmembrane</keyword>
<dbReference type="AlphaFoldDB" id="A0A917PRB7"/>
<evidence type="ECO:0000256" key="1">
    <source>
        <dbReference type="SAM" id="Phobius"/>
    </source>
</evidence>
<proteinExistence type="predicted"/>
<dbReference type="PANTHER" id="PTHR23028">
    <property type="entry name" value="ACETYLTRANSFERASE"/>
    <property type="match status" value="1"/>
</dbReference>
<dbReference type="PANTHER" id="PTHR23028:SF131">
    <property type="entry name" value="BLR2367 PROTEIN"/>
    <property type="match status" value="1"/>
</dbReference>
<comment type="caution">
    <text evidence="3">The sequence shown here is derived from an EMBL/GenBank/DDBJ whole genome shotgun (WGS) entry which is preliminary data.</text>
</comment>
<keyword evidence="4" id="KW-1185">Reference proteome</keyword>
<feature type="transmembrane region" description="Helical" evidence="1">
    <location>
        <begin position="270"/>
        <end position="294"/>
    </location>
</feature>
<organism evidence="3 4">
    <name type="scientific">Pseudomonas matsuisoli</name>
    <dbReference type="NCBI Taxonomy" id="1515666"/>
    <lineage>
        <taxon>Bacteria</taxon>
        <taxon>Pseudomonadati</taxon>
        <taxon>Pseudomonadota</taxon>
        <taxon>Gammaproteobacteria</taxon>
        <taxon>Pseudomonadales</taxon>
        <taxon>Pseudomonadaceae</taxon>
        <taxon>Pseudomonas</taxon>
    </lineage>
</organism>
<keyword evidence="1" id="KW-0472">Membrane</keyword>
<sequence length="325" mass="37785">MQIFYDFKSDNPLGQFLSERGAVGVDVFFVISGLVIYLSTQGREQPTREFLINRIIRIAPAYWLYSLIVAAILVFAHRVMPIQVFEWHHLLRSLFFIPAQNPAGYGFYPTLPVGWTLNYEMFFYTVFGVLFFVRERWRLPLLVVTLLLVNLVLARQPWFSDFYRNSILFEFLLGVFIGVLYRKGWLMRSTWLPVLVLVAAAAAIYAFDESSRFLHWGLPSAAIVFALISLEPWFAGRQWLKRLGDRSYSVYLVHVILLSLAWYIQQRLDLNAELVLLACIPFIHLASSFSYEWVEKRLGLWMKGRLLRETNRNKQVADAAARHSG</sequence>
<feature type="transmembrane region" description="Helical" evidence="1">
    <location>
        <begin position="20"/>
        <end position="40"/>
    </location>
</feature>
<dbReference type="InterPro" id="IPR050879">
    <property type="entry name" value="Acyltransferase_3"/>
</dbReference>
<keyword evidence="3" id="KW-0808">Transferase</keyword>